<keyword evidence="3" id="KW-1185">Reference proteome</keyword>
<evidence type="ECO:0000256" key="1">
    <source>
        <dbReference type="SAM" id="Phobius"/>
    </source>
</evidence>
<feature type="transmembrane region" description="Helical" evidence="1">
    <location>
        <begin position="20"/>
        <end position="42"/>
    </location>
</feature>
<reference evidence="2 3" key="1">
    <citation type="journal article" date="2018" name="Genome Announc.">
        <title>Draft Genome Sequence of "Candidatus Phycosocius bacilliformis," an Alphaproteobacterial Ectosymbiont of the Hydrocarbon-Producing Green Alga Botryococcus braunii.</title>
        <authorList>
            <person name="Tanabe Y."/>
            <person name="Yamaguchi H."/>
            <person name="Watanabe M.M."/>
        </authorList>
    </citation>
    <scope>NUCLEOTIDE SEQUENCE [LARGE SCALE GENOMIC DNA]</scope>
    <source>
        <strain evidence="2 3">BOTRYCO-2</strain>
    </source>
</reference>
<evidence type="ECO:0000313" key="3">
    <source>
        <dbReference type="Proteomes" id="UP000245086"/>
    </source>
</evidence>
<gene>
    <name evidence="2" type="ORF">PbB2_02733</name>
</gene>
<accession>A0A2P2EDD2</accession>
<dbReference type="AlphaFoldDB" id="A0A2P2EDD2"/>
<dbReference type="Proteomes" id="UP000245086">
    <property type="component" value="Unassembled WGS sequence"/>
</dbReference>
<keyword evidence="1" id="KW-0472">Membrane</keyword>
<keyword evidence="1" id="KW-0812">Transmembrane</keyword>
<protein>
    <submittedName>
        <fullName evidence="2">Uncharacterized protein</fullName>
    </submittedName>
</protein>
<evidence type="ECO:0000313" key="2">
    <source>
        <dbReference type="EMBL" id="GBF59041.1"/>
    </source>
</evidence>
<organism evidence="2 3">
    <name type="scientific">Candidatus Phycosocius bacilliformis</name>
    <dbReference type="NCBI Taxonomy" id="1445552"/>
    <lineage>
        <taxon>Bacteria</taxon>
        <taxon>Pseudomonadati</taxon>
        <taxon>Pseudomonadota</taxon>
        <taxon>Alphaproteobacteria</taxon>
        <taxon>Caulobacterales</taxon>
        <taxon>Caulobacterales incertae sedis</taxon>
        <taxon>Candidatus Phycosocius</taxon>
    </lineage>
</organism>
<sequence length="46" mass="5014">MNVVKPGAIEVTDMAEYNAITFLIGLCIWTIGLMVATIWAAISSRE</sequence>
<comment type="caution">
    <text evidence="2">The sequence shown here is derived from an EMBL/GenBank/DDBJ whole genome shotgun (WGS) entry which is preliminary data.</text>
</comment>
<proteinExistence type="predicted"/>
<name>A0A2P2EDD2_9PROT</name>
<keyword evidence="1" id="KW-1133">Transmembrane helix</keyword>
<dbReference type="EMBL" id="BFBR01000009">
    <property type="protein sequence ID" value="GBF59041.1"/>
    <property type="molecule type" value="Genomic_DNA"/>
</dbReference>